<comment type="caution">
    <text evidence="1">The sequence shown here is derived from an EMBL/GenBank/DDBJ whole genome shotgun (WGS) entry which is preliminary data.</text>
</comment>
<evidence type="ECO:0000313" key="1">
    <source>
        <dbReference type="EMBL" id="PIS20942.1"/>
    </source>
</evidence>
<dbReference type="Proteomes" id="UP000231414">
    <property type="component" value="Unassembled WGS sequence"/>
</dbReference>
<gene>
    <name evidence="1" type="ORF">COT52_01225</name>
</gene>
<evidence type="ECO:0000313" key="2">
    <source>
        <dbReference type="Proteomes" id="UP000231414"/>
    </source>
</evidence>
<dbReference type="AlphaFoldDB" id="A0A2H0X7Q9"/>
<proteinExistence type="predicted"/>
<organism evidence="1 2">
    <name type="scientific">candidate division WWE3 bacterium CG08_land_8_20_14_0_20_43_13</name>
    <dbReference type="NCBI Taxonomy" id="1975087"/>
    <lineage>
        <taxon>Bacteria</taxon>
        <taxon>Katanobacteria</taxon>
    </lineage>
</organism>
<reference evidence="2" key="1">
    <citation type="submission" date="2017-09" db="EMBL/GenBank/DDBJ databases">
        <title>Depth-based differentiation of microbial function through sediment-hosted aquifers and enrichment of novel symbionts in the deep terrestrial subsurface.</title>
        <authorList>
            <person name="Probst A.J."/>
            <person name="Ladd B."/>
            <person name="Jarett J.K."/>
            <person name="Geller-Mcgrath D.E."/>
            <person name="Sieber C.M.K."/>
            <person name="Emerson J.B."/>
            <person name="Anantharaman K."/>
            <person name="Thomas B.C."/>
            <person name="Malmstrom R."/>
            <person name="Stieglmeier M."/>
            <person name="Klingl A."/>
            <person name="Woyke T."/>
            <person name="Ryan C.M."/>
            <person name="Banfield J.F."/>
        </authorList>
    </citation>
    <scope>NUCLEOTIDE SEQUENCE [LARGE SCALE GENOMIC DNA]</scope>
</reference>
<protein>
    <submittedName>
        <fullName evidence="1">Uncharacterized protein</fullName>
    </submittedName>
</protein>
<sequence>MKGFRHLVPCGSVSLGARGEVLAMEESCPWHGGCKGALCAIKLASDLAQSNPGLIEVELSQTLMLGRTFIDIKGDLVTLDEENIVNLRMRILKLIHEIRELIAE</sequence>
<name>A0A2H0X7Q9_UNCKA</name>
<accession>A0A2H0X7Q9</accession>
<dbReference type="EMBL" id="PEYW01000015">
    <property type="protein sequence ID" value="PIS20942.1"/>
    <property type="molecule type" value="Genomic_DNA"/>
</dbReference>